<dbReference type="GO" id="GO:0016747">
    <property type="term" value="F:acyltransferase activity, transferring groups other than amino-acyl groups"/>
    <property type="evidence" value="ECO:0007669"/>
    <property type="project" value="InterPro"/>
</dbReference>
<sequence>MTEYAGYTIKWITLPWERQQAYALRQRVFCLEQGLFEGDDLDDIDRHARLLVALGSVGGWHDEVVGTVRIHQLEPGVWMGSRLAVESAYRRQGQLGSTLIRLAVCSAHALGCRAFYAQVQHQNEPLFRRMHWQTLEWQTLHGVRHARMQADLNFYPPCHDPLSGMVINATARKRTPDMPVFLTGAAV</sequence>
<dbReference type="AlphaFoldDB" id="A0A0A4AC62"/>
<dbReference type="STRING" id="371042.NG99_03485"/>
<keyword evidence="3" id="KW-1185">Reference proteome</keyword>
<dbReference type="CDD" id="cd04301">
    <property type="entry name" value="NAT_SF"/>
    <property type="match status" value="1"/>
</dbReference>
<protein>
    <submittedName>
        <fullName evidence="2">Histone acetyltransferase</fullName>
    </submittedName>
</protein>
<evidence type="ECO:0000313" key="3">
    <source>
        <dbReference type="Proteomes" id="UP000030351"/>
    </source>
</evidence>
<dbReference type="InterPro" id="IPR016181">
    <property type="entry name" value="Acyl_CoA_acyltransferase"/>
</dbReference>
<feature type="domain" description="N-acetyltransferase" evidence="1">
    <location>
        <begin position="7"/>
        <end position="153"/>
    </location>
</feature>
<dbReference type="EMBL" id="JRUQ01000016">
    <property type="protein sequence ID" value="KGT95408.1"/>
    <property type="molecule type" value="Genomic_DNA"/>
</dbReference>
<dbReference type="SUPFAM" id="SSF55729">
    <property type="entry name" value="Acyl-CoA N-acyltransferases (Nat)"/>
    <property type="match status" value="1"/>
</dbReference>
<dbReference type="InterPro" id="IPR000182">
    <property type="entry name" value="GNAT_dom"/>
</dbReference>
<dbReference type="PROSITE" id="PS51186">
    <property type="entry name" value="GNAT"/>
    <property type="match status" value="1"/>
</dbReference>
<dbReference type="eggNOG" id="COG0456">
    <property type="taxonomic scope" value="Bacteria"/>
</dbReference>
<reference evidence="2 3" key="1">
    <citation type="submission" date="2014-10" db="EMBL/GenBank/DDBJ databases">
        <title>Genome sequence of Erwinia typographi M043b.</title>
        <authorList>
            <person name="Chan K.-G."/>
            <person name="Tan W.-S."/>
        </authorList>
    </citation>
    <scope>NUCLEOTIDE SEQUENCE [LARGE SCALE GENOMIC DNA]</scope>
    <source>
        <strain evidence="2 3">M043b</strain>
    </source>
</reference>
<comment type="caution">
    <text evidence="2">The sequence shown here is derived from an EMBL/GenBank/DDBJ whole genome shotgun (WGS) entry which is preliminary data.</text>
</comment>
<organism evidence="2 3">
    <name type="scientific">Erwinia typographi</name>
    <dbReference type="NCBI Taxonomy" id="371042"/>
    <lineage>
        <taxon>Bacteria</taxon>
        <taxon>Pseudomonadati</taxon>
        <taxon>Pseudomonadota</taxon>
        <taxon>Gammaproteobacteria</taxon>
        <taxon>Enterobacterales</taxon>
        <taxon>Erwiniaceae</taxon>
        <taxon>Erwinia</taxon>
    </lineage>
</organism>
<dbReference type="OrthoDB" id="9796171at2"/>
<gene>
    <name evidence="2" type="ORF">NG99_03485</name>
</gene>
<keyword evidence="2" id="KW-0808">Transferase</keyword>
<accession>A0A0A4AC62</accession>
<dbReference type="Gene3D" id="3.40.630.30">
    <property type="match status" value="1"/>
</dbReference>
<evidence type="ECO:0000313" key="2">
    <source>
        <dbReference type="EMBL" id="KGT95408.1"/>
    </source>
</evidence>
<dbReference type="NCBIfam" id="TIGR04045">
    <property type="entry name" value="MSMEG_0567_GNAT"/>
    <property type="match status" value="1"/>
</dbReference>
<evidence type="ECO:0000259" key="1">
    <source>
        <dbReference type="PROSITE" id="PS51186"/>
    </source>
</evidence>
<dbReference type="Proteomes" id="UP000030351">
    <property type="component" value="Unassembled WGS sequence"/>
</dbReference>
<dbReference type="Pfam" id="PF00583">
    <property type="entry name" value="Acetyltransf_1"/>
    <property type="match status" value="1"/>
</dbReference>
<dbReference type="InterPro" id="IPR024035">
    <property type="entry name" value="MSMEG_0567_GNAT"/>
</dbReference>
<name>A0A0A4AC62_9GAMM</name>
<proteinExistence type="predicted"/>